<dbReference type="Gene3D" id="3.30.70.1140">
    <property type="entry name" value="Phospho-2-dehydro-3-deoxyheptonate aldolase, domain 1"/>
    <property type="match status" value="1"/>
</dbReference>
<dbReference type="Proteomes" id="UP001197492">
    <property type="component" value="Unassembled WGS sequence"/>
</dbReference>
<feature type="domain" description="DAHP synthase ferredoxin-like" evidence="1">
    <location>
        <begin position="1"/>
        <end position="55"/>
    </location>
</feature>
<feature type="non-terminal residue" evidence="2">
    <location>
        <position position="57"/>
    </location>
</feature>
<organism evidence="2 4">
    <name type="scientific">Catenibacterium mitsuokai</name>
    <dbReference type="NCBI Taxonomy" id="100886"/>
    <lineage>
        <taxon>Bacteria</taxon>
        <taxon>Bacillati</taxon>
        <taxon>Bacillota</taxon>
        <taxon>Erysipelotrichia</taxon>
        <taxon>Erysipelotrichales</taxon>
        <taxon>Coprobacillaceae</taxon>
        <taxon>Catenibacterium</taxon>
    </lineage>
</organism>
<comment type="caution">
    <text evidence="2">The sequence shown here is derived from an EMBL/GenBank/DDBJ whole genome shotgun (WGS) entry which is preliminary data.</text>
</comment>
<dbReference type="EMBL" id="JAHOEL010000176">
    <property type="protein sequence ID" value="MBV3393866.1"/>
    <property type="molecule type" value="Genomic_DNA"/>
</dbReference>
<evidence type="ECO:0000259" key="1">
    <source>
        <dbReference type="Pfam" id="PF18152"/>
    </source>
</evidence>
<name>A0AAW4N182_9FIRM</name>
<protein>
    <submittedName>
        <fullName evidence="2">3-deoxy-7-phosphoheptulonate synthase</fullName>
    </submittedName>
</protein>
<keyword evidence="5" id="KW-1185">Reference proteome</keyword>
<dbReference type="Proteomes" id="UP001196408">
    <property type="component" value="Unassembled WGS sequence"/>
</dbReference>
<dbReference type="Pfam" id="PF18152">
    <property type="entry name" value="DAHP_snth_FXD"/>
    <property type="match status" value="1"/>
</dbReference>
<reference evidence="2 5" key="1">
    <citation type="submission" date="2021-06" db="EMBL/GenBank/DDBJ databases">
        <title>Collection of gut derived symbiotic bacterial strains cultured from healthy donors.</title>
        <authorList>
            <person name="Lin H."/>
            <person name="Littmann E."/>
            <person name="Pamer E.G."/>
        </authorList>
    </citation>
    <scope>NUCLEOTIDE SEQUENCE</scope>
    <source>
        <strain evidence="3 5">MSK.21.70</strain>
        <strain evidence="2">MSK.21.82</strain>
    </source>
</reference>
<dbReference type="EMBL" id="JAHOEF010000189">
    <property type="protein sequence ID" value="MBV3383846.1"/>
    <property type="molecule type" value="Genomic_DNA"/>
</dbReference>
<evidence type="ECO:0000313" key="4">
    <source>
        <dbReference type="Proteomes" id="UP001196408"/>
    </source>
</evidence>
<sequence>MIIVFKPKTSEEDVKKIQAKVEEKGLETHLVVGHDVTICGVIGDTTKVDPRDIEVSP</sequence>
<evidence type="ECO:0000313" key="3">
    <source>
        <dbReference type="EMBL" id="MBV3393866.1"/>
    </source>
</evidence>
<evidence type="ECO:0000313" key="2">
    <source>
        <dbReference type="EMBL" id="MBV3383846.1"/>
    </source>
</evidence>
<evidence type="ECO:0000313" key="5">
    <source>
        <dbReference type="Proteomes" id="UP001197492"/>
    </source>
</evidence>
<dbReference type="AlphaFoldDB" id="A0AAW4N182"/>
<proteinExistence type="predicted"/>
<dbReference type="InterPro" id="IPR041071">
    <property type="entry name" value="DAHP_snth_FXD"/>
</dbReference>
<gene>
    <name evidence="2" type="ORF">KSV97_11670</name>
    <name evidence="3" type="ORF">KSW06_11610</name>
</gene>
<accession>A0AAW4N182</accession>